<dbReference type="SUPFAM" id="SSF81301">
    <property type="entry name" value="Nucleotidyltransferase"/>
    <property type="match status" value="1"/>
</dbReference>
<organism evidence="2 3">
    <name type="scientific">Candidatus Nitrospira nitrosa</name>
    <dbReference type="NCBI Taxonomy" id="1742972"/>
    <lineage>
        <taxon>Bacteria</taxon>
        <taxon>Pseudomonadati</taxon>
        <taxon>Nitrospirota</taxon>
        <taxon>Nitrospiria</taxon>
        <taxon>Nitrospirales</taxon>
        <taxon>Nitrospiraceae</taxon>
        <taxon>Nitrospira</taxon>
    </lineage>
</organism>
<evidence type="ECO:0000313" key="2">
    <source>
        <dbReference type="EMBL" id="CUS34119.1"/>
    </source>
</evidence>
<dbReference type="InterPro" id="IPR043519">
    <property type="entry name" value="NT_sf"/>
</dbReference>
<evidence type="ECO:0000259" key="1">
    <source>
        <dbReference type="Pfam" id="PF18765"/>
    </source>
</evidence>
<feature type="domain" description="Polymerase beta nucleotidyltransferase" evidence="1">
    <location>
        <begin position="16"/>
        <end position="103"/>
    </location>
</feature>
<accession>A0A0S4L8V2</accession>
<dbReference type="Proteomes" id="UP000199032">
    <property type="component" value="Unassembled WGS sequence"/>
</dbReference>
<proteinExistence type="predicted"/>
<dbReference type="AlphaFoldDB" id="A0A0S4L8V2"/>
<name>A0A0S4L8V2_9BACT</name>
<reference evidence="2 3" key="1">
    <citation type="submission" date="2015-10" db="EMBL/GenBank/DDBJ databases">
        <authorList>
            <person name="Gilbert D.G."/>
        </authorList>
    </citation>
    <scope>NUCLEOTIDE SEQUENCE [LARGE SCALE GENOMIC DNA]</scope>
    <source>
        <strain evidence="2">COMA1</strain>
    </source>
</reference>
<dbReference type="PANTHER" id="PTHR37030">
    <property type="entry name" value="NUCLEOTIDYLTRANSFERASE"/>
    <property type="match status" value="1"/>
</dbReference>
<dbReference type="PANTHER" id="PTHR37030:SF1">
    <property type="entry name" value="NUCLEOTIDYLTRANSFERASE"/>
    <property type="match status" value="1"/>
</dbReference>
<evidence type="ECO:0000313" key="3">
    <source>
        <dbReference type="Proteomes" id="UP000199032"/>
    </source>
</evidence>
<dbReference type="Pfam" id="PF18765">
    <property type="entry name" value="Polbeta"/>
    <property type="match status" value="1"/>
</dbReference>
<gene>
    <name evidence="2" type="ORF">COMA1_11524</name>
</gene>
<protein>
    <submittedName>
        <fullName evidence="2">Weak: Predicted nucleotidyltransferase</fullName>
    </submittedName>
</protein>
<sequence>MTAQEAIDTAVRRLVTAANPRKVILFGSFAEGTATAESDVDLLVIEREIGSKRAEMVRLRKAIGSIGLPVDVLVVSEGEIADWGHLPGTAMYWALKEGKVLYEAA</sequence>
<keyword evidence="3" id="KW-1185">Reference proteome</keyword>
<keyword evidence="2" id="KW-0808">Transferase</keyword>
<dbReference type="EMBL" id="CZQA01000001">
    <property type="protein sequence ID" value="CUS34119.1"/>
    <property type="molecule type" value="Genomic_DNA"/>
</dbReference>
<dbReference type="RefSeq" id="WP_090745897.1">
    <property type="nucleotide sequence ID" value="NZ_CZQA01000001.1"/>
</dbReference>
<dbReference type="OrthoDB" id="9814975at2"/>
<dbReference type="CDD" id="cd05403">
    <property type="entry name" value="NT_KNTase_like"/>
    <property type="match status" value="1"/>
</dbReference>
<dbReference type="Gene3D" id="3.30.460.10">
    <property type="entry name" value="Beta Polymerase, domain 2"/>
    <property type="match status" value="1"/>
</dbReference>
<dbReference type="GO" id="GO:0016740">
    <property type="term" value="F:transferase activity"/>
    <property type="evidence" value="ECO:0007669"/>
    <property type="project" value="UniProtKB-KW"/>
</dbReference>
<dbReference type="STRING" id="1742972.COMA1_11524"/>
<dbReference type="InterPro" id="IPR041633">
    <property type="entry name" value="Polbeta"/>
</dbReference>